<gene>
    <name evidence="10" type="ORF">AKJ53_01410</name>
</gene>
<name>A0A133VI26_9EURY</name>
<accession>A0A133VI26</accession>
<evidence type="ECO:0000313" key="10">
    <source>
        <dbReference type="EMBL" id="KXB06079.1"/>
    </source>
</evidence>
<dbReference type="AlphaFoldDB" id="A0A133VI26"/>
<dbReference type="NCBIfam" id="NF040570">
    <property type="entry name" value="guided_TnpB"/>
    <property type="match status" value="1"/>
</dbReference>
<dbReference type="Pfam" id="PF07282">
    <property type="entry name" value="Cas12f1-like_TNB"/>
    <property type="match status" value="1"/>
</dbReference>
<dbReference type="GO" id="GO:0032196">
    <property type="term" value="P:transposition"/>
    <property type="evidence" value="ECO:0007669"/>
    <property type="project" value="UniProtKB-KW"/>
</dbReference>
<keyword evidence="3" id="KW-0479">Metal-binding</keyword>
<sequence length="423" mass="50074">MELTQKIKIQPTEEQEEVLTSLSEMCRLLYNFSLAERIENWKENKDKPKDERNHVTYMDQQNKLPELKEKHPKYKWVYSKVLQMTLRKLDADYKSFFTLRKTGDEKAQPPHYKGRKYFTTLTYNQSGFKIDESVIRFSHNHSSDVLLEFEIPEKFDFDDENVKQVEVFKDEVKSEYYISVTYEIETPEHEDNGLYQAFDLGIIKHTGVNMHGESIEFKNRRADKYWQPKIKEVQSKRDHCKKGSRRWKQYNKKLWKMRRKCANQMKDHQHKISRVLVNNTKANTIIIGDLNTKKMSSEENGNGKELNHSLQNTGMMGRFARFLTYKAKLVGKKVIEISEKDTTKKCCICGKKEDRPLHERIIRCDCGNVMDRDLNSAINIMKRFLSQERSVDELSSFMDGILRQTDSRYAHKLTPKHSQKTPS</sequence>
<keyword evidence="4" id="KW-0862">Zinc</keyword>
<dbReference type="NCBIfam" id="TIGR01766">
    <property type="entry name" value="IS200/IS605 family accessory protein TnpB-like domain"/>
    <property type="match status" value="1"/>
</dbReference>
<evidence type="ECO:0000256" key="1">
    <source>
        <dbReference type="ARBA" id="ARBA00008761"/>
    </source>
</evidence>
<dbReference type="InterPro" id="IPR021027">
    <property type="entry name" value="Transposase_put_HTH"/>
</dbReference>
<dbReference type="EMBL" id="LHYG01000016">
    <property type="protein sequence ID" value="KXB06079.1"/>
    <property type="molecule type" value="Genomic_DNA"/>
</dbReference>
<evidence type="ECO:0008006" key="12">
    <source>
        <dbReference type="Google" id="ProtNLM"/>
    </source>
</evidence>
<reference evidence="10 11" key="1">
    <citation type="journal article" date="2016" name="Sci. Rep.">
        <title>Metabolic traits of an uncultured archaeal lineage -MSBL1- from brine pools of the Red Sea.</title>
        <authorList>
            <person name="Mwirichia R."/>
            <person name="Alam I."/>
            <person name="Rashid M."/>
            <person name="Vinu M."/>
            <person name="Ba-Alawi W."/>
            <person name="Anthony Kamau A."/>
            <person name="Kamanda Ngugi D."/>
            <person name="Goker M."/>
            <person name="Klenk H.P."/>
            <person name="Bajic V."/>
            <person name="Stingl U."/>
        </authorList>
    </citation>
    <scope>NUCLEOTIDE SEQUENCE [LARGE SCALE GENOMIC DNA]</scope>
    <source>
        <strain evidence="10">SCGC-AAA382F02</strain>
    </source>
</reference>
<comment type="caution">
    <text evidence="10">The sequence shown here is derived from an EMBL/GenBank/DDBJ whole genome shotgun (WGS) entry which is preliminary data.</text>
</comment>
<keyword evidence="5" id="KW-0238">DNA-binding</keyword>
<proteinExistence type="inferred from homology"/>
<dbReference type="GO" id="GO:0046872">
    <property type="term" value="F:metal ion binding"/>
    <property type="evidence" value="ECO:0007669"/>
    <property type="project" value="UniProtKB-KW"/>
</dbReference>
<feature type="domain" description="Probable transposase IS891/IS1136/IS1341" evidence="7">
    <location>
        <begin position="180"/>
        <end position="296"/>
    </location>
</feature>
<keyword evidence="11" id="KW-1185">Reference proteome</keyword>
<evidence type="ECO:0000259" key="9">
    <source>
        <dbReference type="Pfam" id="PF12323"/>
    </source>
</evidence>
<evidence type="ECO:0000256" key="3">
    <source>
        <dbReference type="ARBA" id="ARBA00022723"/>
    </source>
</evidence>
<dbReference type="InterPro" id="IPR001959">
    <property type="entry name" value="Transposase"/>
</dbReference>
<evidence type="ECO:0000256" key="6">
    <source>
        <dbReference type="ARBA" id="ARBA00023172"/>
    </source>
</evidence>
<dbReference type="PATRIC" id="fig|1698282.3.peg.115"/>
<evidence type="ECO:0000313" key="11">
    <source>
        <dbReference type="Proteomes" id="UP000070491"/>
    </source>
</evidence>
<dbReference type="Proteomes" id="UP000070491">
    <property type="component" value="Unassembled WGS sequence"/>
</dbReference>
<comment type="similarity">
    <text evidence="1">In the C-terminal section; belongs to the transposase 35 family.</text>
</comment>
<dbReference type="Pfam" id="PF12323">
    <property type="entry name" value="HTH_OrfB_IS605"/>
    <property type="match status" value="1"/>
</dbReference>
<evidence type="ECO:0000259" key="7">
    <source>
        <dbReference type="Pfam" id="PF01385"/>
    </source>
</evidence>
<evidence type="ECO:0000256" key="5">
    <source>
        <dbReference type="ARBA" id="ARBA00023125"/>
    </source>
</evidence>
<evidence type="ECO:0000256" key="2">
    <source>
        <dbReference type="ARBA" id="ARBA00022578"/>
    </source>
</evidence>
<evidence type="ECO:0000256" key="4">
    <source>
        <dbReference type="ARBA" id="ARBA00022833"/>
    </source>
</evidence>
<dbReference type="InterPro" id="IPR010095">
    <property type="entry name" value="Cas12f1-like_TNB"/>
</dbReference>
<dbReference type="GO" id="GO:0003677">
    <property type="term" value="F:DNA binding"/>
    <property type="evidence" value="ECO:0007669"/>
    <property type="project" value="UniProtKB-KW"/>
</dbReference>
<dbReference type="Pfam" id="PF01385">
    <property type="entry name" value="OrfB_IS605"/>
    <property type="match status" value="1"/>
</dbReference>
<keyword evidence="6" id="KW-0233">DNA recombination</keyword>
<feature type="domain" description="Cas12f1-like TNB" evidence="8">
    <location>
        <begin position="317"/>
        <end position="380"/>
    </location>
</feature>
<dbReference type="GO" id="GO:0006310">
    <property type="term" value="P:DNA recombination"/>
    <property type="evidence" value="ECO:0007669"/>
    <property type="project" value="UniProtKB-KW"/>
</dbReference>
<keyword evidence="2" id="KW-0815">Transposition</keyword>
<protein>
    <recommendedName>
        <fullName evidence="12">Transposase</fullName>
    </recommendedName>
</protein>
<organism evidence="10 11">
    <name type="scientific">candidate division MSBL1 archaeon SCGC-AAA382F02</name>
    <dbReference type="NCBI Taxonomy" id="1698282"/>
    <lineage>
        <taxon>Archaea</taxon>
        <taxon>Methanobacteriati</taxon>
        <taxon>Methanobacteriota</taxon>
        <taxon>candidate division MSBL1</taxon>
    </lineage>
</organism>
<evidence type="ECO:0000259" key="8">
    <source>
        <dbReference type="Pfam" id="PF07282"/>
    </source>
</evidence>
<feature type="domain" description="Transposase putative helix-turn-helix" evidence="9">
    <location>
        <begin position="1"/>
        <end position="45"/>
    </location>
</feature>